<feature type="compositionally biased region" description="Acidic residues" evidence="1">
    <location>
        <begin position="13"/>
        <end position="26"/>
    </location>
</feature>
<feature type="region of interest" description="Disordered" evidence="1">
    <location>
        <begin position="1"/>
        <end position="27"/>
    </location>
</feature>
<dbReference type="EMBL" id="DF975405">
    <property type="protein sequence ID" value="GAU51704.1"/>
    <property type="molecule type" value="Genomic_DNA"/>
</dbReference>
<organism evidence="2 3">
    <name type="scientific">Trifolium subterraneum</name>
    <name type="common">Subterranean clover</name>
    <dbReference type="NCBI Taxonomy" id="3900"/>
    <lineage>
        <taxon>Eukaryota</taxon>
        <taxon>Viridiplantae</taxon>
        <taxon>Streptophyta</taxon>
        <taxon>Embryophyta</taxon>
        <taxon>Tracheophyta</taxon>
        <taxon>Spermatophyta</taxon>
        <taxon>Magnoliopsida</taxon>
        <taxon>eudicotyledons</taxon>
        <taxon>Gunneridae</taxon>
        <taxon>Pentapetalae</taxon>
        <taxon>rosids</taxon>
        <taxon>fabids</taxon>
        <taxon>Fabales</taxon>
        <taxon>Fabaceae</taxon>
        <taxon>Papilionoideae</taxon>
        <taxon>50 kb inversion clade</taxon>
        <taxon>NPAAA clade</taxon>
        <taxon>Hologalegina</taxon>
        <taxon>IRL clade</taxon>
        <taxon>Trifolieae</taxon>
        <taxon>Trifolium</taxon>
    </lineage>
</organism>
<sequence>MVMGSGCRKDDEDRNFEEEAIEEEDGQGLKVEERVVGNYECLENNIIDKTVRLNKITLAQERGKYARLCVEVDLSKTQLALWPLQRRLPRQDQSQYCMRDNYGGMGGSEGGRGNNVFMNF</sequence>
<gene>
    <name evidence="2" type="ORF">TSUD_391430</name>
</gene>
<keyword evidence="3" id="KW-1185">Reference proteome</keyword>
<evidence type="ECO:0000313" key="2">
    <source>
        <dbReference type="EMBL" id="GAU51704.1"/>
    </source>
</evidence>
<dbReference type="AlphaFoldDB" id="A0A2Z6P5M5"/>
<evidence type="ECO:0000256" key="1">
    <source>
        <dbReference type="SAM" id="MobiDB-lite"/>
    </source>
</evidence>
<name>A0A2Z6P5M5_TRISU</name>
<proteinExistence type="predicted"/>
<reference evidence="3" key="1">
    <citation type="journal article" date="2017" name="Front. Plant Sci.">
        <title>Climate Clever Clovers: New Paradigm to Reduce the Environmental Footprint of Ruminants by Breeding Low Methanogenic Forages Utilizing Haplotype Variation.</title>
        <authorList>
            <person name="Kaur P."/>
            <person name="Appels R."/>
            <person name="Bayer P.E."/>
            <person name="Keeble-Gagnere G."/>
            <person name="Wang J."/>
            <person name="Hirakawa H."/>
            <person name="Shirasawa K."/>
            <person name="Vercoe P."/>
            <person name="Stefanova K."/>
            <person name="Durmic Z."/>
            <person name="Nichols P."/>
            <person name="Revell C."/>
            <person name="Isobe S.N."/>
            <person name="Edwards D."/>
            <person name="Erskine W."/>
        </authorList>
    </citation>
    <scope>NUCLEOTIDE SEQUENCE [LARGE SCALE GENOMIC DNA]</scope>
    <source>
        <strain evidence="3">cv. Daliak</strain>
    </source>
</reference>
<dbReference type="Proteomes" id="UP000242715">
    <property type="component" value="Unassembled WGS sequence"/>
</dbReference>
<accession>A0A2Z6P5M5</accession>
<dbReference type="OrthoDB" id="1427700at2759"/>
<protein>
    <submittedName>
        <fullName evidence="2">Uncharacterized protein</fullName>
    </submittedName>
</protein>
<evidence type="ECO:0000313" key="3">
    <source>
        <dbReference type="Proteomes" id="UP000242715"/>
    </source>
</evidence>